<protein>
    <recommendedName>
        <fullName evidence="3">Thyrotropin-releasing hormone receptor</fullName>
    </recommendedName>
    <alternativeName>
        <fullName evidence="7">Thyroliberin receptor</fullName>
    </alternativeName>
</protein>
<dbReference type="PRINTS" id="PR00237">
    <property type="entry name" value="GPCRRHODOPSN"/>
</dbReference>
<evidence type="ECO:0000313" key="10">
    <source>
        <dbReference type="EnsemblMetazoa" id="XP_020910459.1"/>
    </source>
</evidence>
<evidence type="ECO:0000259" key="9">
    <source>
        <dbReference type="PROSITE" id="PS50262"/>
    </source>
</evidence>
<dbReference type="CDD" id="cd00637">
    <property type="entry name" value="7tm_classA_rhodopsin-like"/>
    <property type="match status" value="1"/>
</dbReference>
<dbReference type="RefSeq" id="XP_020910459.1">
    <property type="nucleotide sequence ID" value="XM_021054800.2"/>
</dbReference>
<evidence type="ECO:0000256" key="8">
    <source>
        <dbReference type="SAM" id="Phobius"/>
    </source>
</evidence>
<reference evidence="10" key="1">
    <citation type="submission" date="2022-11" db="UniProtKB">
        <authorList>
            <consortium name="EnsemblMetazoa"/>
        </authorList>
    </citation>
    <scope>IDENTIFICATION</scope>
</reference>
<dbReference type="GO" id="GO:0004997">
    <property type="term" value="F:thyrotropin-releasing hormone receptor activity"/>
    <property type="evidence" value="ECO:0007669"/>
    <property type="project" value="InterPro"/>
</dbReference>
<dbReference type="GO" id="GO:0016020">
    <property type="term" value="C:membrane"/>
    <property type="evidence" value="ECO:0007669"/>
    <property type="project" value="UniProtKB-SubCell"/>
</dbReference>
<dbReference type="PROSITE" id="PS50262">
    <property type="entry name" value="G_PROTEIN_RECEP_F1_2"/>
    <property type="match status" value="1"/>
</dbReference>
<dbReference type="SUPFAM" id="SSF81321">
    <property type="entry name" value="Family A G protein-coupled receptor-like"/>
    <property type="match status" value="1"/>
</dbReference>
<evidence type="ECO:0000256" key="1">
    <source>
        <dbReference type="ARBA" id="ARBA00004100"/>
    </source>
</evidence>
<feature type="transmembrane region" description="Helical" evidence="8">
    <location>
        <begin position="41"/>
        <end position="63"/>
    </location>
</feature>
<dbReference type="GeneID" id="110248287"/>
<evidence type="ECO:0000256" key="4">
    <source>
        <dbReference type="ARBA" id="ARBA00022692"/>
    </source>
</evidence>
<dbReference type="AlphaFoldDB" id="A0A913XWU0"/>
<evidence type="ECO:0000256" key="6">
    <source>
        <dbReference type="ARBA" id="ARBA00023136"/>
    </source>
</evidence>
<keyword evidence="11" id="KW-1185">Reference proteome</keyword>
<sequence>MKRQESLGVYKRQKTTEFRNSPVKLERRITGGVSAVQRMDAMMAMVVLVYYISWLPFLFNNLASLITGKEPNKNVSLVAGLMSLLHALVNPILYGKMSQRYRRGYLQVLKTIRMLCGGEQPVSLNKESLTALWRIQKADKLQVLSTGDNLGFSSENKELCTRHGTAQDEITDDNALQSEVKCILDDIIVRIVKTDEN</sequence>
<dbReference type="OrthoDB" id="5959154at2759"/>
<dbReference type="KEGG" id="epa:110248287"/>
<keyword evidence="4 8" id="KW-0812">Transmembrane</keyword>
<dbReference type="Gene3D" id="1.20.1070.10">
    <property type="entry name" value="Rhodopsin 7-helix transmembrane proteins"/>
    <property type="match status" value="1"/>
</dbReference>
<comment type="subcellular location">
    <subcellularLocation>
        <location evidence="2">Membrane</location>
    </subcellularLocation>
</comment>
<dbReference type="PANTHER" id="PTHR46061:SF3">
    <property type="entry name" value="THYROTROPIN-RELEASING HORMONE RECEPTOR"/>
    <property type="match status" value="1"/>
</dbReference>
<dbReference type="PANTHER" id="PTHR46061">
    <property type="entry name" value="THYROTROPIN-RELEASING HORMONE RECEPTOR"/>
    <property type="match status" value="1"/>
</dbReference>
<feature type="domain" description="G-protein coupled receptors family 1 profile" evidence="9">
    <location>
        <begin position="1"/>
        <end position="94"/>
    </location>
</feature>
<proteinExistence type="predicted"/>
<keyword evidence="5 8" id="KW-1133">Transmembrane helix</keyword>
<evidence type="ECO:0000313" key="11">
    <source>
        <dbReference type="Proteomes" id="UP000887567"/>
    </source>
</evidence>
<name>A0A913XWU0_EXADI</name>
<feature type="transmembrane region" description="Helical" evidence="8">
    <location>
        <begin position="75"/>
        <end position="94"/>
    </location>
</feature>
<evidence type="ECO:0000256" key="5">
    <source>
        <dbReference type="ARBA" id="ARBA00022989"/>
    </source>
</evidence>
<organism evidence="10 11">
    <name type="scientific">Exaiptasia diaphana</name>
    <name type="common">Tropical sea anemone</name>
    <name type="synonym">Aiptasia pulchella</name>
    <dbReference type="NCBI Taxonomy" id="2652724"/>
    <lineage>
        <taxon>Eukaryota</taxon>
        <taxon>Metazoa</taxon>
        <taxon>Cnidaria</taxon>
        <taxon>Anthozoa</taxon>
        <taxon>Hexacorallia</taxon>
        <taxon>Actiniaria</taxon>
        <taxon>Aiptasiidae</taxon>
        <taxon>Exaiptasia</taxon>
    </lineage>
</organism>
<evidence type="ECO:0000256" key="3">
    <source>
        <dbReference type="ARBA" id="ARBA00018873"/>
    </source>
</evidence>
<accession>A0A913XWU0</accession>
<dbReference type="InterPro" id="IPR017452">
    <property type="entry name" value="GPCR_Rhodpsn_7TM"/>
</dbReference>
<evidence type="ECO:0000256" key="2">
    <source>
        <dbReference type="ARBA" id="ARBA00004370"/>
    </source>
</evidence>
<evidence type="ECO:0000256" key="7">
    <source>
        <dbReference type="ARBA" id="ARBA00032251"/>
    </source>
</evidence>
<comment type="function">
    <text evidence="1">Receptor for thyrotropin-releasing hormone (TRH). Upon ligand binding, this G-protein-coupled receptor triggers activation of the phosphatidylinositol (IP3)-calcium-protein kinase C (PKC) pathway.</text>
</comment>
<dbReference type="InterPro" id="IPR002120">
    <property type="entry name" value="TRH_rcpt_1"/>
</dbReference>
<dbReference type="InterPro" id="IPR000276">
    <property type="entry name" value="GPCR_Rhodpsn"/>
</dbReference>
<dbReference type="Proteomes" id="UP000887567">
    <property type="component" value="Unplaced"/>
</dbReference>
<keyword evidence="6 8" id="KW-0472">Membrane</keyword>
<dbReference type="EnsemblMetazoa" id="XM_021054800.2">
    <property type="protein sequence ID" value="XP_020910459.1"/>
    <property type="gene ID" value="LOC110248287"/>
</dbReference>